<dbReference type="InterPro" id="IPR050768">
    <property type="entry name" value="UPF0353/GerABKA_families"/>
</dbReference>
<protein>
    <submittedName>
        <fullName evidence="7">VWA domain-containing protein</fullName>
    </submittedName>
</protein>
<feature type="transmembrane region" description="Helical" evidence="5">
    <location>
        <begin position="311"/>
        <end position="329"/>
    </location>
</feature>
<dbReference type="RefSeq" id="WP_264741705.1">
    <property type="nucleotide sequence ID" value="NZ_JAPDHV010000001.1"/>
</dbReference>
<accession>A0ABT3HJ36</accession>
<comment type="caution">
    <text evidence="7">The sequence shown here is derived from an EMBL/GenBank/DDBJ whole genome shotgun (WGS) entry which is preliminary data.</text>
</comment>
<name>A0ABT3HJ36_9FLAO</name>
<dbReference type="PROSITE" id="PS50234">
    <property type="entry name" value="VWFA"/>
    <property type="match status" value="1"/>
</dbReference>
<keyword evidence="8" id="KW-1185">Reference proteome</keyword>
<sequence>MVTDWYLGNYWYLLLLLLLPLLSFLLIRYLKWKKRKRGVFADSKFHEELFEKRSWFTKFFPSLYLLGTLFLIFSIIDLLNGSEEIKTNQKLNNVIFVLDVSNSMNAEDIEPSRLVEAKNLMINTMQKLKNDKVGIIIFAGGATSIMPLTTDYSSAETYIGAIETNSMQIQGTDFLKAMQAAADKFKNVNKDSKKIVLLSDGEDNESNDNAAIKLAKKEGIMVTSVGIGSDEGAPVPEYVFGQLMGYKTDMSGQTVISKRQTEALKKMADATGGSYIDGNNVNEAPNKIIDALNKKQSSSETLVKSQNANHYYQYFLAVSIFFFFLIFLINPKRDFNV</sequence>
<organism evidence="7 8">
    <name type="scientific">Chryseobacterium oryctis</name>
    <dbReference type="NCBI Taxonomy" id="2952618"/>
    <lineage>
        <taxon>Bacteria</taxon>
        <taxon>Pseudomonadati</taxon>
        <taxon>Bacteroidota</taxon>
        <taxon>Flavobacteriia</taxon>
        <taxon>Flavobacteriales</taxon>
        <taxon>Weeksellaceae</taxon>
        <taxon>Chryseobacterium group</taxon>
        <taxon>Chryseobacterium</taxon>
    </lineage>
</organism>
<keyword evidence="3 5" id="KW-1133">Transmembrane helix</keyword>
<dbReference type="InterPro" id="IPR036465">
    <property type="entry name" value="vWFA_dom_sf"/>
</dbReference>
<feature type="transmembrane region" description="Helical" evidence="5">
    <location>
        <begin position="12"/>
        <end position="30"/>
    </location>
</feature>
<evidence type="ECO:0000313" key="8">
    <source>
        <dbReference type="Proteomes" id="UP001163719"/>
    </source>
</evidence>
<reference evidence="7" key="1">
    <citation type="submission" date="2022-10" db="EMBL/GenBank/DDBJ databases">
        <title>Chryseobacterium babae sp. nov. isolated from the gut of the beetle Oryctes rhinoceros, and Chryseobacterium kimseyorum sp. nov., isolated from a stick insect rearing cage.</title>
        <authorList>
            <person name="Shelomi M."/>
            <person name="Han C.-J."/>
            <person name="Chen W.-M."/>
            <person name="Chen H.-K."/>
            <person name="Liaw S.-J."/>
            <person name="Muhle E."/>
            <person name="Clermont D."/>
        </authorList>
    </citation>
    <scope>NUCLEOTIDE SEQUENCE</scope>
    <source>
        <strain evidence="7">WLa1L2M3</strain>
    </source>
</reference>
<proteinExistence type="predicted"/>
<gene>
    <name evidence="7" type="ORF">OH806_00355</name>
</gene>
<evidence type="ECO:0000259" key="6">
    <source>
        <dbReference type="PROSITE" id="PS50234"/>
    </source>
</evidence>
<keyword evidence="2 5" id="KW-0812">Transmembrane</keyword>
<keyword evidence="4 5" id="KW-0472">Membrane</keyword>
<dbReference type="SMART" id="SM00327">
    <property type="entry name" value="VWA"/>
    <property type="match status" value="1"/>
</dbReference>
<dbReference type="Pfam" id="PF13519">
    <property type="entry name" value="VWA_2"/>
    <property type="match status" value="1"/>
</dbReference>
<dbReference type="Proteomes" id="UP001163719">
    <property type="component" value="Unassembled WGS sequence"/>
</dbReference>
<dbReference type="EMBL" id="JAPDHV010000001">
    <property type="protein sequence ID" value="MCW3159728.1"/>
    <property type="molecule type" value="Genomic_DNA"/>
</dbReference>
<keyword evidence="1" id="KW-1003">Cell membrane</keyword>
<evidence type="ECO:0000256" key="1">
    <source>
        <dbReference type="ARBA" id="ARBA00022475"/>
    </source>
</evidence>
<dbReference type="PANTHER" id="PTHR22550">
    <property type="entry name" value="SPORE GERMINATION PROTEIN"/>
    <property type="match status" value="1"/>
</dbReference>
<dbReference type="PANTHER" id="PTHR22550:SF5">
    <property type="entry name" value="LEUCINE ZIPPER PROTEIN 4"/>
    <property type="match status" value="1"/>
</dbReference>
<dbReference type="Gene3D" id="3.40.50.410">
    <property type="entry name" value="von Willebrand factor, type A domain"/>
    <property type="match status" value="1"/>
</dbReference>
<evidence type="ECO:0000256" key="4">
    <source>
        <dbReference type="ARBA" id="ARBA00023136"/>
    </source>
</evidence>
<evidence type="ECO:0000256" key="5">
    <source>
        <dbReference type="SAM" id="Phobius"/>
    </source>
</evidence>
<dbReference type="SUPFAM" id="SSF53300">
    <property type="entry name" value="vWA-like"/>
    <property type="match status" value="1"/>
</dbReference>
<dbReference type="InterPro" id="IPR002035">
    <property type="entry name" value="VWF_A"/>
</dbReference>
<feature type="domain" description="VWFA" evidence="6">
    <location>
        <begin position="93"/>
        <end position="271"/>
    </location>
</feature>
<evidence type="ECO:0000256" key="2">
    <source>
        <dbReference type="ARBA" id="ARBA00022692"/>
    </source>
</evidence>
<feature type="transmembrane region" description="Helical" evidence="5">
    <location>
        <begin position="59"/>
        <end position="79"/>
    </location>
</feature>
<evidence type="ECO:0000256" key="3">
    <source>
        <dbReference type="ARBA" id="ARBA00022989"/>
    </source>
</evidence>
<evidence type="ECO:0000313" key="7">
    <source>
        <dbReference type="EMBL" id="MCW3159728.1"/>
    </source>
</evidence>